<dbReference type="Proteomes" id="UP000275846">
    <property type="component" value="Unassembled WGS sequence"/>
</dbReference>
<evidence type="ECO:0000313" key="2">
    <source>
        <dbReference type="Proteomes" id="UP000275846"/>
    </source>
</evidence>
<protein>
    <submittedName>
        <fullName evidence="3">Reverse transcriptase domain-containing protein</fullName>
    </submittedName>
</protein>
<dbReference type="EMBL" id="UYSU01033177">
    <property type="protein sequence ID" value="VDL91638.1"/>
    <property type="molecule type" value="Genomic_DNA"/>
</dbReference>
<dbReference type="PANTHER" id="PTHR47027:SF26">
    <property type="entry name" value="REVERSE TRANSCRIPTASE DOMAIN-CONTAINING PROTEIN"/>
    <property type="match status" value="1"/>
</dbReference>
<dbReference type="WBParaSite" id="SSLN_0000541901-mRNA-1">
    <property type="protein sequence ID" value="SSLN_0000541901-mRNA-1"/>
    <property type="gene ID" value="SSLN_0000541901"/>
</dbReference>
<gene>
    <name evidence="1" type="ORF">SSLN_LOCUS5253</name>
</gene>
<reference evidence="3" key="1">
    <citation type="submission" date="2016-06" db="UniProtKB">
        <authorList>
            <consortium name="WormBaseParasite"/>
        </authorList>
    </citation>
    <scope>IDENTIFICATION</scope>
</reference>
<reference evidence="1 2" key="2">
    <citation type="submission" date="2018-11" db="EMBL/GenBank/DDBJ databases">
        <authorList>
            <consortium name="Pathogen Informatics"/>
        </authorList>
    </citation>
    <scope>NUCLEOTIDE SEQUENCE [LARGE SCALE GENOMIC DNA]</scope>
    <source>
        <strain evidence="1 2">NST_G2</strain>
    </source>
</reference>
<dbReference type="PROSITE" id="PS00435">
    <property type="entry name" value="PEROXIDASE_1"/>
    <property type="match status" value="1"/>
</dbReference>
<evidence type="ECO:0000313" key="3">
    <source>
        <dbReference type="WBParaSite" id="SSLN_0000541901-mRNA-1"/>
    </source>
</evidence>
<proteinExistence type="predicted"/>
<dbReference type="OrthoDB" id="9299540at2759"/>
<evidence type="ECO:0000313" key="1">
    <source>
        <dbReference type="EMBL" id="VDL91638.1"/>
    </source>
</evidence>
<accession>A0A183SM05</accession>
<dbReference type="PANTHER" id="PTHR47027">
    <property type="entry name" value="REVERSE TRANSCRIPTASE DOMAIN-CONTAINING PROTEIN"/>
    <property type="match status" value="1"/>
</dbReference>
<dbReference type="InterPro" id="IPR019793">
    <property type="entry name" value="Peroxidases_heam-ligand_BS"/>
</dbReference>
<name>A0A183SM05_SCHSO</name>
<keyword evidence="2" id="KW-1185">Reference proteome</keyword>
<organism evidence="3">
    <name type="scientific">Schistocephalus solidus</name>
    <name type="common">Tapeworm</name>
    <dbReference type="NCBI Taxonomy" id="70667"/>
    <lineage>
        <taxon>Eukaryota</taxon>
        <taxon>Metazoa</taxon>
        <taxon>Spiralia</taxon>
        <taxon>Lophotrochozoa</taxon>
        <taxon>Platyhelminthes</taxon>
        <taxon>Cestoda</taxon>
        <taxon>Eucestoda</taxon>
        <taxon>Diphyllobothriidea</taxon>
        <taxon>Diphyllobothriidae</taxon>
        <taxon>Schistocephalus</taxon>
    </lineage>
</organism>
<sequence>MQAPTRVSTTTVHDLLFADDCALNTVTEEDMQRRMHLFVAGCANFGLMINTAKTVVMLQPPPSAEYNAPRINVIIKLELIQLRGDLIQAFRMLRGQYCCLSSGDFFELATTTTLRGHPIKQRVTVARLDARRLFSNRAIKAWNALPTDIIMSPSVDTFKRKFDQYSHKRPDRIPDTVVLELTGILSIHAILKQVQLRWSGHLVRMDNEQLPKRLSYEEAATDARRRGRQKQR</sequence>
<dbReference type="AlphaFoldDB" id="A0A183SM05"/>